<protein>
    <submittedName>
        <fullName evidence="1">Uncharacterized protein</fullName>
    </submittedName>
</protein>
<evidence type="ECO:0000313" key="1">
    <source>
        <dbReference type="EMBL" id="QDY71172.1"/>
    </source>
</evidence>
<organism evidence="1 2">
    <name type="scientific">Qingshengfaniella alkalisoli</name>
    <dbReference type="NCBI Taxonomy" id="2599296"/>
    <lineage>
        <taxon>Bacteria</taxon>
        <taxon>Pseudomonadati</taxon>
        <taxon>Pseudomonadota</taxon>
        <taxon>Alphaproteobacteria</taxon>
        <taxon>Rhodobacterales</taxon>
        <taxon>Paracoccaceae</taxon>
        <taxon>Qingshengfaniella</taxon>
    </lineage>
</organism>
<sequence length="169" mass="18388">MPQARQVADRRHLLENASAAFLAAVQRNMSAIRKAYGYRTITRLTANDDPVKGDRSIVPVEARSINRIFTDYVKGITKLGHEEDMPGAQEALSDLINRIVLLPNASTGKLDIRLEGDLAGLLRLAVGRGSSKAAKTSDDRSEVFDTISKLVLAAGVGNHRHLPQPACYV</sequence>
<dbReference type="KEGG" id="lit:FPZ52_15830"/>
<evidence type="ECO:0000313" key="2">
    <source>
        <dbReference type="Proteomes" id="UP000318483"/>
    </source>
</evidence>
<keyword evidence="2" id="KW-1185">Reference proteome</keyword>
<accession>A0A5B8IYG2</accession>
<proteinExistence type="predicted"/>
<geneLocation type="plasmid" evidence="1 2">
    <name>unnamed3</name>
</geneLocation>
<dbReference type="Proteomes" id="UP000318483">
    <property type="component" value="Plasmid unnamed3"/>
</dbReference>
<reference evidence="1 2" key="1">
    <citation type="submission" date="2019-07" db="EMBL/GenBank/DDBJ databases">
        <title>Litoreibacter alkalisoli sp. nov., isolated from saline-alkaline soil.</title>
        <authorList>
            <person name="Wang S."/>
            <person name="Xu L."/>
            <person name="Xing Y.-T."/>
            <person name="Sun J.-Q."/>
        </authorList>
    </citation>
    <scope>NUCLEOTIDE SEQUENCE [LARGE SCALE GENOMIC DNA]</scope>
    <source>
        <strain evidence="1 2">LN3S51</strain>
        <plasmid evidence="1 2">unnamed3</plasmid>
    </source>
</reference>
<dbReference type="OrthoDB" id="7277848at2"/>
<name>A0A5B8IYG2_9RHOB</name>
<dbReference type="EMBL" id="CP042264">
    <property type="protein sequence ID" value="QDY71172.1"/>
    <property type="molecule type" value="Genomic_DNA"/>
</dbReference>
<keyword evidence="1" id="KW-0614">Plasmid</keyword>
<gene>
    <name evidence="1" type="ORF">FPZ52_15830</name>
</gene>
<dbReference type="AlphaFoldDB" id="A0A5B8IYG2"/>